<dbReference type="PANTHER" id="PTHR47201:SF1">
    <property type="entry name" value="PROTEIN DWD HYPERSENSITIVE TO UV-B 1"/>
    <property type="match status" value="1"/>
</dbReference>
<feature type="region of interest" description="Disordered" evidence="2">
    <location>
        <begin position="691"/>
        <end position="725"/>
    </location>
</feature>
<protein>
    <recommendedName>
        <fullName evidence="5">WD domain, G-beta repeat-containing protein</fullName>
    </recommendedName>
</protein>
<feature type="compositionally biased region" description="Low complexity" evidence="2">
    <location>
        <begin position="695"/>
        <end position="704"/>
    </location>
</feature>
<accession>U6G9H5</accession>
<keyword evidence="4" id="KW-1185">Reference proteome</keyword>
<gene>
    <name evidence="3" type="ORF">EPH_0026910</name>
</gene>
<dbReference type="GO" id="GO:0071493">
    <property type="term" value="P:cellular response to UV-B"/>
    <property type="evidence" value="ECO:0007669"/>
    <property type="project" value="InterPro"/>
</dbReference>
<proteinExistence type="predicted"/>
<dbReference type="GO" id="GO:0080008">
    <property type="term" value="C:Cul4-RING E3 ubiquitin ligase complex"/>
    <property type="evidence" value="ECO:0007669"/>
    <property type="project" value="InterPro"/>
</dbReference>
<feature type="region of interest" description="Disordered" evidence="2">
    <location>
        <begin position="852"/>
        <end position="873"/>
    </location>
</feature>
<dbReference type="Proteomes" id="UP000018201">
    <property type="component" value="Unassembled WGS sequence"/>
</dbReference>
<feature type="repeat" description="WD" evidence="1">
    <location>
        <begin position="1371"/>
        <end position="1406"/>
    </location>
</feature>
<evidence type="ECO:0008006" key="5">
    <source>
        <dbReference type="Google" id="ProtNLM"/>
    </source>
</evidence>
<dbReference type="InterPro" id="IPR001680">
    <property type="entry name" value="WD40_rpt"/>
</dbReference>
<feature type="region of interest" description="Disordered" evidence="2">
    <location>
        <begin position="967"/>
        <end position="992"/>
    </location>
</feature>
<organism evidence="3 4">
    <name type="scientific">Eimeria praecox</name>
    <dbReference type="NCBI Taxonomy" id="51316"/>
    <lineage>
        <taxon>Eukaryota</taxon>
        <taxon>Sar</taxon>
        <taxon>Alveolata</taxon>
        <taxon>Apicomplexa</taxon>
        <taxon>Conoidasida</taxon>
        <taxon>Coccidia</taxon>
        <taxon>Eucoccidiorida</taxon>
        <taxon>Eimeriorina</taxon>
        <taxon>Eimeriidae</taxon>
        <taxon>Eimeria</taxon>
    </lineage>
</organism>
<keyword evidence="1" id="KW-0853">WD repeat</keyword>
<sequence>MVYYRGKLPLDKWRASRRNSVVSGIIENIITVGSISPRGLTVDVACMCALDFLLCMRRDECHAVIPSARPLRSLKGLIMGHSVQDIGNTDPPSGDGQMANQLPGIEERRAPLPNVQPGVDCGVLSFFGRPMWYSDFAADQNIFIQPEEVDGTERGCSIRPSTPTPPSNTPLPAALFGHVALFLGAEDVVALASACKSLRWIGFHRDAWKSLCFSEDISQRRDVDWSDAALSCEGELGRRDSPSESRAYPSAPTDMAWEAETRCRGLQVLPECTLHELVDWRFLYLLNRVSPGPRIHVHVRELELQFPMALNISQPMRLRHLRPGNRPGLCVAEILREQHYLLEWQVPLRFLQEPSAHSTRFIAEAQNDSTPVWPLPPYGSLELDSLAQLGGNWRRQERMAVHNVVDEDRPHSSQRAPEVDAVHDDRLIFDVLDRGSVFASLLSPLSFGTTAAAIFVGALLVAVATSSAAAAITTAAAATATLAARRSRIFRVDLHVLERDEHEDDQEEVVECDISQSLLVSSFSGSLGMPPRQLATSGYDSHIQVVNEAASCGSGPQSVCGPVSSGSEEAVGDQGGSYVSNNLRLRLPCLRRLFQDQLARLFRSSALAGAALTETSRALACTIMSSISRDTTASTSEYRKRRAIAGEGRASAIKAAGCVGRFGVSSLTTCDAVRALSAGAAILQHPQHPLRRPLWRSSRSTSESNSRETEREDTSSSDQEHTQGCEMNEANATWASTREFWEENFGSASSDWRVESPPLQPGHGLLLFVRTCLPPATALLRPRGTTKWHSLGTEWDVAAATSFTGLPEDVPLLLPTDATVTDLVRLLFLTLLERKYMLPLISASPVGEPQLGSSYLDGKTDRPNCRRRKDRSGQTVYSSRVALLRFWLASTHPREHHVEQPLPSAKLAADLRLTSCERLTLAIAPFSLARCGASASAGCLTLTCASRGPPTQKTGYLRGNSTGVQSGAALSPCDAHQCPSEDKRPPSEASPWLLSPLSAWTQDNTLSVETTSPADGEPTLVLRREAGQEPVFRTAEPGDACSQREPCLYVESLFEELRLNSCPTDTEQHEANKRDNDASMCALSEVLKDREPTSASKHTEGIALQGSEQGQEGNIIHSSAGSAASAGTAQRYAGIVQEEEDARLCKPWILQSSVNARQFEYHPAKSNVLLTGNNDGRVRVLDWKRDVVLGTELVDSHPILALSWLKHHPELFVCAAGVSGIPYVVRWREQDDILTNEIKGDRGRMPKASAFHSQSCLPVNMQPRQLAQQRQHVETGDYEVIHDDQYSGDRDDCLDGSTVTAALTWFRRCGRGERLSREGTASLRIVHQYCACEDLSSVSVNSTDDYLLVSGRSADLTIHDVATGARLGTLSGLHSDSINIVRFAHISPHLFVTASFDQTCRLWDLRQRINGHQPLLTVDTGSLSVMCCFDDSDEWLLCSGVDAALRQVCLRSSTVFPQSFAIPPVNAETNFRRAVYLQGGREFITAGTEEGFFRVFSRLGRDLGLVSLEGLLRPFIRERSPQGLATLADLQAELLNLPIYLRSHMALGLSAMSDAALATAAGVSRSSVAAVLRTALRHISGGPAGLLDRELLDRMRQAVNGPGSPWFFIWQQGMRSESRLFQEAGTGSAENDAVEEYVQSLRAHPQERRLVGALLAAKDQVETANGEASYVAMSRLPATMLG</sequence>
<reference evidence="3" key="1">
    <citation type="submission" date="2013-10" db="EMBL/GenBank/DDBJ databases">
        <title>Genomic analysis of the causative agents of coccidiosis in chickens.</title>
        <authorList>
            <person name="Reid A.J."/>
            <person name="Blake D."/>
            <person name="Billington K."/>
            <person name="Browne H."/>
            <person name="Dunn M."/>
            <person name="Hung S."/>
            <person name="Kawahara F."/>
            <person name="Miranda-Saavedra D."/>
            <person name="Mourier T."/>
            <person name="Nagra H."/>
            <person name="Otto T.D."/>
            <person name="Rawlings N."/>
            <person name="Sanchez A."/>
            <person name="Sanders M."/>
            <person name="Subramaniam C."/>
            <person name="Tay Y."/>
            <person name="Dear P."/>
            <person name="Doerig C."/>
            <person name="Gruber A."/>
            <person name="Parkinson J."/>
            <person name="Shirley M."/>
            <person name="Wan K.L."/>
            <person name="Berriman M."/>
            <person name="Tomley F."/>
            <person name="Pain A."/>
        </authorList>
    </citation>
    <scope>NUCLEOTIDE SEQUENCE [LARGE SCALE GENOMIC DNA]</scope>
    <source>
        <strain evidence="3">Houghton</strain>
    </source>
</reference>
<dbReference type="InterPro" id="IPR015943">
    <property type="entry name" value="WD40/YVTN_repeat-like_dom_sf"/>
</dbReference>
<dbReference type="Gene3D" id="2.130.10.10">
    <property type="entry name" value="YVTN repeat-like/Quinoprotein amine dehydrogenase"/>
    <property type="match status" value="1"/>
</dbReference>
<dbReference type="SUPFAM" id="SSF50978">
    <property type="entry name" value="WD40 repeat-like"/>
    <property type="match status" value="1"/>
</dbReference>
<dbReference type="SUPFAM" id="SSF81383">
    <property type="entry name" value="F-box domain"/>
    <property type="match status" value="1"/>
</dbReference>
<name>U6G9H5_9EIME</name>
<dbReference type="PANTHER" id="PTHR47201">
    <property type="entry name" value="BNAC09G30780D PROTEIN"/>
    <property type="match status" value="1"/>
</dbReference>
<dbReference type="InterPro" id="IPR036047">
    <property type="entry name" value="F-box-like_dom_sf"/>
</dbReference>
<evidence type="ECO:0000313" key="4">
    <source>
        <dbReference type="Proteomes" id="UP000018201"/>
    </source>
</evidence>
<dbReference type="InterPro" id="IPR046377">
    <property type="entry name" value="DHU1"/>
</dbReference>
<dbReference type="InterPro" id="IPR036322">
    <property type="entry name" value="WD40_repeat_dom_sf"/>
</dbReference>
<dbReference type="SMART" id="SM00320">
    <property type="entry name" value="WD40"/>
    <property type="match status" value="4"/>
</dbReference>
<dbReference type="VEuPathDB" id="ToxoDB:EPH_0026910"/>
<evidence type="ECO:0000313" key="3">
    <source>
        <dbReference type="EMBL" id="CDI76177.1"/>
    </source>
</evidence>
<dbReference type="EMBL" id="HG691310">
    <property type="protein sequence ID" value="CDI76177.1"/>
    <property type="molecule type" value="Genomic_DNA"/>
</dbReference>
<dbReference type="OrthoDB" id="20669at2759"/>
<feature type="compositionally biased region" description="Basic and acidic residues" evidence="2">
    <location>
        <begin position="705"/>
        <end position="723"/>
    </location>
</feature>
<dbReference type="PROSITE" id="PS50082">
    <property type="entry name" value="WD_REPEATS_2"/>
    <property type="match status" value="1"/>
</dbReference>
<evidence type="ECO:0000256" key="2">
    <source>
        <dbReference type="SAM" id="MobiDB-lite"/>
    </source>
</evidence>
<reference evidence="3" key="2">
    <citation type="submission" date="2013-10" db="EMBL/GenBank/DDBJ databases">
        <authorList>
            <person name="Aslett M."/>
        </authorList>
    </citation>
    <scope>NUCLEOTIDE SEQUENCE [LARGE SCALE GENOMIC DNA]</scope>
    <source>
        <strain evidence="3">Houghton</strain>
    </source>
</reference>
<evidence type="ECO:0000256" key="1">
    <source>
        <dbReference type="PROSITE-ProRule" id="PRU00221"/>
    </source>
</evidence>